<reference evidence="1 2" key="1">
    <citation type="submission" date="2016-12" db="EMBL/GenBank/DDBJ databases">
        <title>The genomes of Aspergillus section Nigri reveals drivers in fungal speciation.</title>
        <authorList>
            <consortium name="DOE Joint Genome Institute"/>
            <person name="Vesth T.C."/>
            <person name="Nybo J."/>
            <person name="Theobald S."/>
            <person name="Brandl J."/>
            <person name="Frisvad J.C."/>
            <person name="Nielsen K.F."/>
            <person name="Lyhne E.K."/>
            <person name="Kogle M.E."/>
            <person name="Kuo A."/>
            <person name="Riley R."/>
            <person name="Clum A."/>
            <person name="Nolan M."/>
            <person name="Lipzen A."/>
            <person name="Salamov A."/>
            <person name="Henrissat B."/>
            <person name="Wiebenga A."/>
            <person name="De Vries R.P."/>
            <person name="Grigoriev I.V."/>
            <person name="Mortensen U.H."/>
            <person name="Andersen M.R."/>
            <person name="Baker S.E."/>
        </authorList>
    </citation>
    <scope>NUCLEOTIDE SEQUENCE [LARGE SCALE GENOMIC DNA]</scope>
    <source>
        <strain evidence="1 2">CBS 117.55</strain>
    </source>
</reference>
<dbReference type="AlphaFoldDB" id="A0A317V1E0"/>
<evidence type="ECO:0000313" key="1">
    <source>
        <dbReference type="EMBL" id="PWY67875.1"/>
    </source>
</evidence>
<dbReference type="VEuPathDB" id="FungiDB:BO70DRAFT_366174"/>
<dbReference type="STRING" id="1448321.A0A317V1E0"/>
<comment type="caution">
    <text evidence="1">The sequence shown here is derived from an EMBL/GenBank/DDBJ whole genome shotgun (WGS) entry which is preliminary data.</text>
</comment>
<dbReference type="EMBL" id="MSFL01000039">
    <property type="protein sequence ID" value="PWY67875.1"/>
    <property type="molecule type" value="Genomic_DNA"/>
</dbReference>
<organism evidence="1 2">
    <name type="scientific">Aspergillus heteromorphus CBS 117.55</name>
    <dbReference type="NCBI Taxonomy" id="1448321"/>
    <lineage>
        <taxon>Eukaryota</taxon>
        <taxon>Fungi</taxon>
        <taxon>Dikarya</taxon>
        <taxon>Ascomycota</taxon>
        <taxon>Pezizomycotina</taxon>
        <taxon>Eurotiomycetes</taxon>
        <taxon>Eurotiomycetidae</taxon>
        <taxon>Eurotiales</taxon>
        <taxon>Aspergillaceae</taxon>
        <taxon>Aspergillus</taxon>
        <taxon>Aspergillus subgen. Circumdati</taxon>
    </lineage>
</organism>
<name>A0A317V1E0_9EURO</name>
<keyword evidence="2" id="KW-1185">Reference proteome</keyword>
<dbReference type="OrthoDB" id="4487429at2759"/>
<evidence type="ECO:0000313" key="2">
    <source>
        <dbReference type="Proteomes" id="UP000247233"/>
    </source>
</evidence>
<dbReference type="RefSeq" id="XP_025395086.1">
    <property type="nucleotide sequence ID" value="XM_025544270.1"/>
</dbReference>
<dbReference type="GeneID" id="37066507"/>
<accession>A0A317V1E0</accession>
<sequence length="170" mass="19847">MCQRLLLLGARWFNSEDRYNFIQILEDKEGAYPSRMKNWRVTAATRMERRWVRVGWPSRGPGFWIAEFDADWERYDKHAVKDEPIVPDEATQVLLARTMDERCEILKRMGGRFFASLEEYKYGGGAACLTAWETKLKGEVGPLIQTPLEEEKEEKEEVQQGEEQVVVVVE</sequence>
<protein>
    <submittedName>
        <fullName evidence="1">Uncharacterized protein</fullName>
    </submittedName>
</protein>
<dbReference type="Proteomes" id="UP000247233">
    <property type="component" value="Unassembled WGS sequence"/>
</dbReference>
<gene>
    <name evidence="1" type="ORF">BO70DRAFT_366174</name>
</gene>
<proteinExistence type="predicted"/>